<dbReference type="GO" id="GO:0003700">
    <property type="term" value="F:DNA-binding transcription factor activity"/>
    <property type="evidence" value="ECO:0007669"/>
    <property type="project" value="InterPro"/>
</dbReference>
<evidence type="ECO:0000259" key="8">
    <source>
        <dbReference type="Pfam" id="PF00105"/>
    </source>
</evidence>
<dbReference type="AlphaFoldDB" id="A0A0F9T5C2"/>
<sequence length="62" mass="7080">MPMICVMCGGPAEGRYGTTAVCDGCKPVFYERIKKNEDAVRFRQSIEEIQRAPERREEKKGN</sequence>
<dbReference type="InterPro" id="IPR013088">
    <property type="entry name" value="Znf_NHR/GATA"/>
</dbReference>
<keyword evidence="5" id="KW-0238">DNA-binding</keyword>
<evidence type="ECO:0000313" key="9">
    <source>
        <dbReference type="EMBL" id="KKN36738.1"/>
    </source>
</evidence>
<keyword evidence="3" id="KW-0862">Zinc</keyword>
<organism evidence="9">
    <name type="scientific">marine sediment metagenome</name>
    <dbReference type="NCBI Taxonomy" id="412755"/>
    <lineage>
        <taxon>unclassified sequences</taxon>
        <taxon>metagenomes</taxon>
        <taxon>ecological metagenomes</taxon>
    </lineage>
</organism>
<comment type="caution">
    <text evidence="9">The sequence shown here is derived from an EMBL/GenBank/DDBJ whole genome shotgun (WGS) entry which is preliminary data.</text>
</comment>
<dbReference type="GO" id="GO:0043565">
    <property type="term" value="F:sequence-specific DNA binding"/>
    <property type="evidence" value="ECO:0007669"/>
    <property type="project" value="InterPro"/>
</dbReference>
<protein>
    <recommendedName>
        <fullName evidence="8">Nuclear receptor domain-containing protein</fullName>
    </recommendedName>
</protein>
<reference evidence="9" key="1">
    <citation type="journal article" date="2015" name="Nature">
        <title>Complex archaea that bridge the gap between prokaryotes and eukaryotes.</title>
        <authorList>
            <person name="Spang A."/>
            <person name="Saw J.H."/>
            <person name="Jorgensen S.L."/>
            <person name="Zaremba-Niedzwiedzka K."/>
            <person name="Martijn J."/>
            <person name="Lind A.E."/>
            <person name="van Eijk R."/>
            <person name="Schleper C."/>
            <person name="Guy L."/>
            <person name="Ettema T.J."/>
        </authorList>
    </citation>
    <scope>NUCLEOTIDE SEQUENCE</scope>
</reference>
<gene>
    <name evidence="9" type="ORF">LCGC14_0770440</name>
</gene>
<keyword evidence="6" id="KW-0804">Transcription</keyword>
<dbReference type="Pfam" id="PF00105">
    <property type="entry name" value="zf-C4"/>
    <property type="match status" value="1"/>
</dbReference>
<evidence type="ECO:0000256" key="3">
    <source>
        <dbReference type="ARBA" id="ARBA00022833"/>
    </source>
</evidence>
<dbReference type="GO" id="GO:0008270">
    <property type="term" value="F:zinc ion binding"/>
    <property type="evidence" value="ECO:0007669"/>
    <property type="project" value="UniProtKB-KW"/>
</dbReference>
<evidence type="ECO:0000256" key="1">
    <source>
        <dbReference type="ARBA" id="ARBA00022723"/>
    </source>
</evidence>
<evidence type="ECO:0000256" key="7">
    <source>
        <dbReference type="ARBA" id="ARBA00023170"/>
    </source>
</evidence>
<evidence type="ECO:0000256" key="5">
    <source>
        <dbReference type="ARBA" id="ARBA00023125"/>
    </source>
</evidence>
<keyword evidence="7" id="KW-0675">Receptor</keyword>
<keyword evidence="1" id="KW-0479">Metal-binding</keyword>
<feature type="domain" description="Nuclear receptor" evidence="8">
    <location>
        <begin position="4"/>
        <end position="43"/>
    </location>
</feature>
<keyword evidence="2" id="KW-0863">Zinc-finger</keyword>
<evidence type="ECO:0000256" key="6">
    <source>
        <dbReference type="ARBA" id="ARBA00023163"/>
    </source>
</evidence>
<dbReference type="SUPFAM" id="SSF57716">
    <property type="entry name" value="Glucocorticoid receptor-like (DNA-binding domain)"/>
    <property type="match status" value="1"/>
</dbReference>
<evidence type="ECO:0000256" key="2">
    <source>
        <dbReference type="ARBA" id="ARBA00022771"/>
    </source>
</evidence>
<evidence type="ECO:0000256" key="4">
    <source>
        <dbReference type="ARBA" id="ARBA00023015"/>
    </source>
</evidence>
<dbReference type="InterPro" id="IPR001628">
    <property type="entry name" value="Znf_hrmn_rcpt"/>
</dbReference>
<proteinExistence type="predicted"/>
<dbReference type="EMBL" id="LAZR01001945">
    <property type="protein sequence ID" value="KKN36738.1"/>
    <property type="molecule type" value="Genomic_DNA"/>
</dbReference>
<accession>A0A0F9T5C2</accession>
<name>A0A0F9T5C2_9ZZZZ</name>
<keyword evidence="4" id="KW-0805">Transcription regulation</keyword>
<dbReference type="Gene3D" id="3.30.50.10">
    <property type="entry name" value="Erythroid Transcription Factor GATA-1, subunit A"/>
    <property type="match status" value="1"/>
</dbReference>